<evidence type="ECO:0000256" key="3">
    <source>
        <dbReference type="ARBA" id="ARBA00023180"/>
    </source>
</evidence>
<dbReference type="EMBL" id="KZ996963">
    <property type="protein sequence ID" value="RKO88068.1"/>
    <property type="molecule type" value="Genomic_DNA"/>
</dbReference>
<dbReference type="Pfam" id="PF00450">
    <property type="entry name" value="Peptidase_S10"/>
    <property type="match status" value="1"/>
</dbReference>
<sequence length="187" mass="20221">MVKWNQSGRGADRAVWIDHAASSPKLNHVCKSSNSAQSPEVQKALHISRERNQTSGGAGWGECSNQLLPGIVTFLYEGLVDFILHHKGIEAVIGNTTWHGATGFQHPHVTDLYDAPIPGSRIHNRTVAGRITSERGLTYVTAIDAGHEIPMYKPAAALSTIKHLLAAKHTYVPGTGVFFDLAKIGQP</sequence>
<evidence type="ECO:0000313" key="4">
    <source>
        <dbReference type="EMBL" id="RKO88068.1"/>
    </source>
</evidence>
<dbReference type="GO" id="GO:0004185">
    <property type="term" value="F:serine-type carboxypeptidase activity"/>
    <property type="evidence" value="ECO:0007669"/>
    <property type="project" value="InterPro"/>
</dbReference>
<dbReference type="InterPro" id="IPR001563">
    <property type="entry name" value="Peptidase_S10"/>
</dbReference>
<dbReference type="GO" id="GO:0006508">
    <property type="term" value="P:proteolysis"/>
    <property type="evidence" value="ECO:0007669"/>
    <property type="project" value="InterPro"/>
</dbReference>
<evidence type="ECO:0000256" key="1">
    <source>
        <dbReference type="ARBA" id="ARBA00009431"/>
    </source>
</evidence>
<reference evidence="5" key="1">
    <citation type="journal article" date="2018" name="Nat. Microbiol.">
        <title>Leveraging single-cell genomics to expand the fungal tree of life.</title>
        <authorList>
            <person name="Ahrendt S.R."/>
            <person name="Quandt C.A."/>
            <person name="Ciobanu D."/>
            <person name="Clum A."/>
            <person name="Salamov A."/>
            <person name="Andreopoulos B."/>
            <person name="Cheng J.F."/>
            <person name="Woyke T."/>
            <person name="Pelin A."/>
            <person name="Henrissat B."/>
            <person name="Reynolds N.K."/>
            <person name="Benny G.L."/>
            <person name="Smith M.E."/>
            <person name="James T.Y."/>
            <person name="Grigoriev I.V."/>
        </authorList>
    </citation>
    <scope>NUCLEOTIDE SEQUENCE [LARGE SCALE GENOMIC DNA]</scope>
</reference>
<proteinExistence type="inferred from homology"/>
<evidence type="ECO:0000313" key="5">
    <source>
        <dbReference type="Proteomes" id="UP000269721"/>
    </source>
</evidence>
<keyword evidence="4" id="KW-0378">Hydrolase</keyword>
<protein>
    <submittedName>
        <fullName evidence="4">Alpha/Beta hydrolase protein</fullName>
    </submittedName>
</protein>
<dbReference type="OrthoDB" id="2159547at2759"/>
<accession>A0A4P9WA94</accession>
<keyword evidence="2" id="KW-0645">Protease</keyword>
<evidence type="ECO:0000256" key="2">
    <source>
        <dbReference type="ARBA" id="ARBA00022645"/>
    </source>
</evidence>
<dbReference type="AlphaFoldDB" id="A0A4P9WA94"/>
<keyword evidence="3" id="KW-0325">Glycoprotein</keyword>
<dbReference type="SUPFAM" id="SSF53474">
    <property type="entry name" value="alpha/beta-Hydrolases"/>
    <property type="match status" value="1"/>
</dbReference>
<keyword evidence="5" id="KW-1185">Reference proteome</keyword>
<dbReference type="Gene3D" id="3.40.50.1820">
    <property type="entry name" value="alpha/beta hydrolase"/>
    <property type="match status" value="1"/>
</dbReference>
<name>A0A4P9WA94_9FUNG</name>
<keyword evidence="2" id="KW-0121">Carboxypeptidase</keyword>
<organism evidence="4 5">
    <name type="scientific">Blyttiomyces helicus</name>
    <dbReference type="NCBI Taxonomy" id="388810"/>
    <lineage>
        <taxon>Eukaryota</taxon>
        <taxon>Fungi</taxon>
        <taxon>Fungi incertae sedis</taxon>
        <taxon>Chytridiomycota</taxon>
        <taxon>Chytridiomycota incertae sedis</taxon>
        <taxon>Chytridiomycetes</taxon>
        <taxon>Chytridiomycetes incertae sedis</taxon>
        <taxon>Blyttiomyces</taxon>
    </lineage>
</organism>
<dbReference type="InterPro" id="IPR029058">
    <property type="entry name" value="AB_hydrolase_fold"/>
</dbReference>
<comment type="similarity">
    <text evidence="1">Belongs to the peptidase S10 family.</text>
</comment>
<gene>
    <name evidence="4" type="ORF">BDK51DRAFT_40642</name>
</gene>
<dbReference type="Proteomes" id="UP000269721">
    <property type="component" value="Unassembled WGS sequence"/>
</dbReference>